<evidence type="ECO:0000313" key="4">
    <source>
        <dbReference type="EnsemblPlants" id="KRH39116"/>
    </source>
</evidence>
<evidence type="ECO:0000313" key="3">
    <source>
        <dbReference type="EMBL" id="KRH39116.1"/>
    </source>
</evidence>
<evidence type="ECO:0000313" key="5">
    <source>
        <dbReference type="Proteomes" id="UP000008827"/>
    </source>
</evidence>
<dbReference type="GO" id="GO:0016020">
    <property type="term" value="C:membrane"/>
    <property type="evidence" value="ECO:0000318"/>
    <property type="project" value="GO_Central"/>
</dbReference>
<dbReference type="GO" id="GO:0022857">
    <property type="term" value="F:transmembrane transporter activity"/>
    <property type="evidence" value="ECO:0000318"/>
    <property type="project" value="GO_Central"/>
</dbReference>
<dbReference type="GO" id="GO:0042910">
    <property type="term" value="F:xenobiotic transmembrane transporter activity"/>
    <property type="evidence" value="ECO:0007669"/>
    <property type="project" value="InterPro"/>
</dbReference>
<accession>A0A0R0I9W2</accession>
<dbReference type="EMBL" id="CM000842">
    <property type="protein sequence ID" value="KRH39116.1"/>
    <property type="molecule type" value="Genomic_DNA"/>
</dbReference>
<sequence>MKRPLPPSVSSDNVEDRKMKKKVKALDTTTMWSAWRASMFDDNLLFEVLKHIDTSDVGMHKQAVTQGSHVIESEGMMDFLVGLLVFWRRVSLEASTFEIIVLLTGALPNSKLQTSVLSICLNTTGVFWMVPFGVSVAGSIRISNELGDGSAKAAYLAVKVTMFLGSAVGILEFAVLMLVRKVWGRAFTNIHEVATYVTAIIPIVASSAFIDSIQTAFQGVARGCDRQKLGALINLGSYYLLGVPFAIVTACVLHTKGQVKSSHFVIIKKDLTINNILKKGIVLALIVQVVCFLVVTLRTKWEKEVSCPIFNSVAMLSFINYGY</sequence>
<keyword evidence="5" id="KW-1185">Reference proteome</keyword>
<reference evidence="3 4" key="1">
    <citation type="journal article" date="2010" name="Nature">
        <title>Genome sequence of the palaeopolyploid soybean.</title>
        <authorList>
            <person name="Schmutz J."/>
            <person name="Cannon S.B."/>
            <person name="Schlueter J."/>
            <person name="Ma J."/>
            <person name="Mitros T."/>
            <person name="Nelson W."/>
            <person name="Hyten D.L."/>
            <person name="Song Q."/>
            <person name="Thelen J.J."/>
            <person name="Cheng J."/>
            <person name="Xu D."/>
            <person name="Hellsten U."/>
            <person name="May G.D."/>
            <person name="Yu Y."/>
            <person name="Sakurai T."/>
            <person name="Umezawa T."/>
            <person name="Bhattacharyya M.K."/>
            <person name="Sandhu D."/>
            <person name="Valliyodan B."/>
            <person name="Lindquist E."/>
            <person name="Peto M."/>
            <person name="Grant D."/>
            <person name="Shu S."/>
            <person name="Goodstein D."/>
            <person name="Barry K."/>
            <person name="Futrell-Griggs M."/>
            <person name="Abernathy B."/>
            <person name="Du J."/>
            <person name="Tian Z."/>
            <person name="Zhu L."/>
            <person name="Gill N."/>
            <person name="Joshi T."/>
            <person name="Libault M."/>
            <person name="Sethuraman A."/>
            <person name="Zhang X.-C."/>
            <person name="Shinozaki K."/>
            <person name="Nguyen H.T."/>
            <person name="Wing R.A."/>
            <person name="Cregan P."/>
            <person name="Specht J."/>
            <person name="Grimwood J."/>
            <person name="Rokhsar D."/>
            <person name="Stacey G."/>
            <person name="Shoemaker R.C."/>
            <person name="Jackson S.A."/>
        </authorList>
    </citation>
    <scope>NUCLEOTIDE SEQUENCE</scope>
    <source>
        <strain evidence="4">cv. Williams 82</strain>
        <tissue evidence="3">Callus</tissue>
    </source>
</reference>
<dbReference type="STRING" id="3847.A0A0R0I9W2"/>
<feature type="transmembrane region" description="Helical" evidence="2">
    <location>
        <begin position="276"/>
        <end position="295"/>
    </location>
</feature>
<protein>
    <submittedName>
        <fullName evidence="3 4">Uncharacterized protein</fullName>
    </submittedName>
</protein>
<gene>
    <name evidence="3" type="ORF">GLYMA_09G178700</name>
</gene>
<proteinExistence type="inferred from homology"/>
<dbReference type="Proteomes" id="UP000008827">
    <property type="component" value="Chromosome 9"/>
</dbReference>
<dbReference type="EnsemblPlants" id="KRH39116">
    <property type="protein sequence ID" value="KRH39116"/>
    <property type="gene ID" value="GLYMA_09G178700"/>
</dbReference>
<dbReference type="PANTHER" id="PTHR11206">
    <property type="entry name" value="MULTIDRUG RESISTANCE PROTEIN"/>
    <property type="match status" value="1"/>
</dbReference>
<name>A0A0R0I9W2_SOYBN</name>
<reference evidence="4" key="2">
    <citation type="submission" date="2018-02" db="UniProtKB">
        <authorList>
            <consortium name="EnsemblPlants"/>
        </authorList>
    </citation>
    <scope>IDENTIFICATION</scope>
    <source>
        <strain evidence="4">Williams 82</strain>
    </source>
</reference>
<feature type="transmembrane region" description="Helical" evidence="2">
    <location>
        <begin position="190"/>
        <end position="210"/>
    </location>
</feature>
<dbReference type="GO" id="GO:0015297">
    <property type="term" value="F:antiporter activity"/>
    <property type="evidence" value="ECO:0007669"/>
    <property type="project" value="InterPro"/>
</dbReference>
<keyword evidence="2" id="KW-0812">Transmembrane</keyword>
<dbReference type="AlphaFoldDB" id="A0A0R0I9W2"/>
<keyword evidence="2" id="KW-0472">Membrane</keyword>
<dbReference type="SMR" id="A0A0R0I9W2"/>
<reference evidence="3" key="3">
    <citation type="submission" date="2018-07" db="EMBL/GenBank/DDBJ databases">
        <title>WGS assembly of Glycine max.</title>
        <authorList>
            <person name="Schmutz J."/>
            <person name="Cannon S."/>
            <person name="Schlueter J."/>
            <person name="Ma J."/>
            <person name="Mitros T."/>
            <person name="Nelson W."/>
            <person name="Hyten D."/>
            <person name="Song Q."/>
            <person name="Thelen J."/>
            <person name="Cheng J."/>
            <person name="Xu D."/>
            <person name="Hellsten U."/>
            <person name="May G."/>
            <person name="Yu Y."/>
            <person name="Sakurai T."/>
            <person name="Umezawa T."/>
            <person name="Bhattacharyya M."/>
            <person name="Sandhu D."/>
            <person name="Valliyodan B."/>
            <person name="Lindquist E."/>
            <person name="Peto M."/>
            <person name="Grant D."/>
            <person name="Shu S."/>
            <person name="Goodstein D."/>
            <person name="Barry K."/>
            <person name="Futrell-Griggs M."/>
            <person name="Abernathy B."/>
            <person name="Du J."/>
            <person name="Tian Z."/>
            <person name="Zhu L."/>
            <person name="Gill N."/>
            <person name="Joshi T."/>
            <person name="Libault M."/>
            <person name="Sethuraman A."/>
            <person name="Zhang X."/>
            <person name="Shinozaki K."/>
            <person name="Nguyen H."/>
            <person name="Wing R."/>
            <person name="Cregan P."/>
            <person name="Specht J."/>
            <person name="Grimwood J."/>
            <person name="Rokhsar D."/>
            <person name="Stacey G."/>
            <person name="Shoemaker R."/>
            <person name="Jackson S."/>
        </authorList>
    </citation>
    <scope>NUCLEOTIDE SEQUENCE</scope>
    <source>
        <tissue evidence="3">Callus</tissue>
    </source>
</reference>
<organism evidence="3">
    <name type="scientific">Glycine max</name>
    <name type="common">Soybean</name>
    <name type="synonym">Glycine hispida</name>
    <dbReference type="NCBI Taxonomy" id="3847"/>
    <lineage>
        <taxon>Eukaryota</taxon>
        <taxon>Viridiplantae</taxon>
        <taxon>Streptophyta</taxon>
        <taxon>Embryophyta</taxon>
        <taxon>Tracheophyta</taxon>
        <taxon>Spermatophyta</taxon>
        <taxon>Magnoliopsida</taxon>
        <taxon>eudicotyledons</taxon>
        <taxon>Gunneridae</taxon>
        <taxon>Pentapetalae</taxon>
        <taxon>rosids</taxon>
        <taxon>fabids</taxon>
        <taxon>Fabales</taxon>
        <taxon>Fabaceae</taxon>
        <taxon>Papilionoideae</taxon>
        <taxon>50 kb inversion clade</taxon>
        <taxon>NPAAA clade</taxon>
        <taxon>indigoferoid/millettioid clade</taxon>
        <taxon>Phaseoleae</taxon>
        <taxon>Glycine</taxon>
        <taxon>Glycine subgen. Soja</taxon>
    </lineage>
</organism>
<dbReference type="Gramene" id="KRH39116">
    <property type="protein sequence ID" value="KRH39116"/>
    <property type="gene ID" value="GLYMA_09G178700"/>
</dbReference>
<comment type="similarity">
    <text evidence="1">Belongs to the multi antimicrobial extrusion (MATE) (TC 2.A.66.1) family.</text>
</comment>
<dbReference type="InterPro" id="IPR002528">
    <property type="entry name" value="MATE_fam"/>
</dbReference>
<keyword evidence="2" id="KW-1133">Transmembrane helix</keyword>
<evidence type="ECO:0000256" key="2">
    <source>
        <dbReference type="SAM" id="Phobius"/>
    </source>
</evidence>
<feature type="transmembrane region" description="Helical" evidence="2">
    <location>
        <begin position="119"/>
        <end position="142"/>
    </location>
</feature>
<dbReference type="Pfam" id="PF01554">
    <property type="entry name" value="MatE"/>
    <property type="match status" value="1"/>
</dbReference>
<feature type="transmembrane region" description="Helical" evidence="2">
    <location>
        <begin position="236"/>
        <end position="255"/>
    </location>
</feature>
<evidence type="ECO:0000256" key="1">
    <source>
        <dbReference type="ARBA" id="ARBA00010199"/>
    </source>
</evidence>
<feature type="transmembrane region" description="Helical" evidence="2">
    <location>
        <begin position="154"/>
        <end position="178"/>
    </location>
</feature>
<dbReference type="InParanoid" id="A0A0R0I9W2"/>